<feature type="domain" description="RRM" evidence="3">
    <location>
        <begin position="28"/>
        <end position="108"/>
    </location>
</feature>
<dbReference type="Pfam" id="PF00076">
    <property type="entry name" value="RRM_1"/>
    <property type="match status" value="1"/>
</dbReference>
<dbReference type="SUPFAM" id="SSF54928">
    <property type="entry name" value="RNA-binding domain, RBD"/>
    <property type="match status" value="1"/>
</dbReference>
<dbReference type="PANTHER" id="PTHR32343">
    <property type="entry name" value="SERINE/ARGININE-RICH SPLICING FACTOR"/>
    <property type="match status" value="1"/>
</dbReference>
<organism evidence="4 5">
    <name type="scientific">Phocoena sinus</name>
    <name type="common">Vaquita</name>
    <dbReference type="NCBI Taxonomy" id="42100"/>
    <lineage>
        <taxon>Eukaryota</taxon>
        <taxon>Metazoa</taxon>
        <taxon>Chordata</taxon>
        <taxon>Craniata</taxon>
        <taxon>Vertebrata</taxon>
        <taxon>Euteleostomi</taxon>
        <taxon>Mammalia</taxon>
        <taxon>Eutheria</taxon>
        <taxon>Laurasiatheria</taxon>
        <taxon>Artiodactyla</taxon>
        <taxon>Whippomorpha</taxon>
        <taxon>Cetacea</taxon>
        <taxon>Odontoceti</taxon>
        <taxon>Phocoenidae</taxon>
        <taxon>Phocoena</taxon>
    </lineage>
</organism>
<reference evidence="4" key="2">
    <citation type="submission" date="2025-08" db="UniProtKB">
        <authorList>
            <consortium name="Ensembl"/>
        </authorList>
    </citation>
    <scope>IDENTIFICATION</scope>
</reference>
<accession>A0A8C9BGM9</accession>
<dbReference type="Proteomes" id="UP000694554">
    <property type="component" value="Chromosome 4"/>
</dbReference>
<proteinExistence type="predicted"/>
<dbReference type="Ensembl" id="ENSPSNT00000006517.1">
    <property type="protein sequence ID" value="ENSPSNP00000005722.1"/>
    <property type="gene ID" value="ENSPSNG00000004248.1"/>
</dbReference>
<dbReference type="InterPro" id="IPR012677">
    <property type="entry name" value="Nucleotide-bd_a/b_plait_sf"/>
</dbReference>
<dbReference type="GO" id="GO:0005654">
    <property type="term" value="C:nucleoplasm"/>
    <property type="evidence" value="ECO:0007669"/>
    <property type="project" value="TreeGrafter"/>
</dbReference>
<keyword evidence="5" id="KW-1185">Reference proteome</keyword>
<dbReference type="PANTHER" id="PTHR32343:SF6">
    <property type="entry name" value="SERINE_ARGININE-RICH SPLICING FACTOR 11"/>
    <property type="match status" value="1"/>
</dbReference>
<dbReference type="GeneTree" id="ENSGT00730000110872"/>
<keyword evidence="1" id="KW-0694">RNA-binding</keyword>
<reference evidence="4" key="3">
    <citation type="submission" date="2025-09" db="UniProtKB">
        <authorList>
            <consortium name="Ensembl"/>
        </authorList>
    </citation>
    <scope>IDENTIFICATION</scope>
</reference>
<feature type="region of interest" description="Disordered" evidence="2">
    <location>
        <begin position="1"/>
        <end position="29"/>
    </location>
</feature>
<dbReference type="Gene3D" id="3.30.70.330">
    <property type="match status" value="1"/>
</dbReference>
<dbReference type="PROSITE" id="PS50102">
    <property type="entry name" value="RRM"/>
    <property type="match status" value="1"/>
</dbReference>
<dbReference type="GO" id="GO:0003723">
    <property type="term" value="F:RNA binding"/>
    <property type="evidence" value="ECO:0007669"/>
    <property type="project" value="UniProtKB-UniRule"/>
</dbReference>
<dbReference type="InterPro" id="IPR000504">
    <property type="entry name" value="RRM_dom"/>
</dbReference>
<feature type="compositionally biased region" description="Gly residues" evidence="2">
    <location>
        <begin position="14"/>
        <end position="25"/>
    </location>
</feature>
<evidence type="ECO:0000313" key="4">
    <source>
        <dbReference type="Ensembl" id="ENSPSNP00000005722.1"/>
    </source>
</evidence>
<dbReference type="InterPro" id="IPR035979">
    <property type="entry name" value="RBD_domain_sf"/>
</dbReference>
<name>A0A8C9BGM9_PHOSS</name>
<dbReference type="AlphaFoldDB" id="A0A8C9BGM9"/>
<evidence type="ECO:0000313" key="5">
    <source>
        <dbReference type="Proteomes" id="UP000694554"/>
    </source>
</evidence>
<dbReference type="FunFam" id="3.30.70.330:FF:000084">
    <property type="entry name" value="Serine/arginine-rich splicing factor 11 isoform 1"/>
    <property type="match status" value="1"/>
</dbReference>
<evidence type="ECO:0000259" key="3">
    <source>
        <dbReference type="PROSITE" id="PS50102"/>
    </source>
</evidence>
<protein>
    <recommendedName>
        <fullName evidence="3">RRM domain-containing protein</fullName>
    </recommendedName>
</protein>
<sequence length="117" mass="12166">ISNTTIVPSTGAPGLSGGRGGGGGSSTKVIQVTNVSPSASSEQMRTLFGSLGKIDELHLFPPDDPPLPFSSRACFVTFHDPDSAVAAQHLTNARFVDRALMVVPYAEEAHFLISAAI</sequence>
<dbReference type="SMART" id="SM00360">
    <property type="entry name" value="RRM"/>
    <property type="match status" value="1"/>
</dbReference>
<evidence type="ECO:0000256" key="1">
    <source>
        <dbReference type="PROSITE-ProRule" id="PRU00176"/>
    </source>
</evidence>
<evidence type="ECO:0000256" key="2">
    <source>
        <dbReference type="SAM" id="MobiDB-lite"/>
    </source>
</evidence>
<reference evidence="4" key="1">
    <citation type="submission" date="2019-08" db="EMBL/GenBank/DDBJ databases">
        <title>Phocoena sinus (Vaquita) genome, mPhoSin1, primary haplotype.</title>
        <authorList>
            <person name="Morin P."/>
            <person name="Mountcastle J."/>
            <person name="Fungtammasan C."/>
            <person name="Rhie A."/>
            <person name="Rojas-Bracho L."/>
            <person name="Smith C.R."/>
            <person name="Taylor B.L."/>
            <person name="Gulland F.M.D."/>
            <person name="Musser W."/>
            <person name="Houck M."/>
            <person name="Haase B."/>
            <person name="Paez S."/>
            <person name="Howe K."/>
            <person name="Torrance J."/>
            <person name="Formenti G."/>
            <person name="Phillippy A."/>
            <person name="Ryder O."/>
            <person name="Jarvis E.D."/>
            <person name="Fedrigo O."/>
        </authorList>
    </citation>
    <scope>NUCLEOTIDE SEQUENCE [LARGE SCALE GENOMIC DNA]</scope>
</reference>